<feature type="transmembrane region" description="Helical" evidence="7">
    <location>
        <begin position="50"/>
        <end position="68"/>
    </location>
</feature>
<evidence type="ECO:0000313" key="8">
    <source>
        <dbReference type="EMBL" id="MBB6092298.1"/>
    </source>
</evidence>
<evidence type="ECO:0000256" key="5">
    <source>
        <dbReference type="ARBA" id="ARBA00022989"/>
    </source>
</evidence>
<evidence type="ECO:0000256" key="6">
    <source>
        <dbReference type="ARBA" id="ARBA00023136"/>
    </source>
</evidence>
<comment type="caution">
    <text evidence="8">The sequence shown here is derived from an EMBL/GenBank/DDBJ whole genome shotgun (WGS) entry which is preliminary data.</text>
</comment>
<proteinExistence type="inferred from homology"/>
<evidence type="ECO:0000256" key="3">
    <source>
        <dbReference type="ARBA" id="ARBA00022475"/>
    </source>
</evidence>
<keyword evidence="6 7" id="KW-0472">Membrane</keyword>
<dbReference type="Pfam" id="PF01027">
    <property type="entry name" value="Bax1-I"/>
    <property type="match status" value="1"/>
</dbReference>
<dbReference type="GO" id="GO:0006508">
    <property type="term" value="P:proteolysis"/>
    <property type="evidence" value="ECO:0007669"/>
    <property type="project" value="UniProtKB-KW"/>
</dbReference>
<accession>A0A841HJA1</accession>
<feature type="transmembrane region" description="Helical" evidence="7">
    <location>
        <begin position="27"/>
        <end position="44"/>
    </location>
</feature>
<keyword evidence="8" id="KW-0645">Protease</keyword>
<feature type="transmembrane region" description="Helical" evidence="7">
    <location>
        <begin position="165"/>
        <end position="182"/>
    </location>
</feature>
<protein>
    <submittedName>
        <fullName evidence="8">Modulator of FtsH protease</fullName>
    </submittedName>
</protein>
<evidence type="ECO:0000256" key="2">
    <source>
        <dbReference type="ARBA" id="ARBA00010350"/>
    </source>
</evidence>
<keyword evidence="8" id="KW-0378">Hydrolase</keyword>
<evidence type="ECO:0000313" key="9">
    <source>
        <dbReference type="Proteomes" id="UP000588068"/>
    </source>
</evidence>
<dbReference type="InterPro" id="IPR006214">
    <property type="entry name" value="Bax_inhibitor_1-related"/>
</dbReference>
<dbReference type="RefSeq" id="WP_184330032.1">
    <property type="nucleotide sequence ID" value="NZ_JACHHZ010000001.1"/>
</dbReference>
<keyword evidence="9" id="KW-1185">Reference proteome</keyword>
<keyword evidence="4 7" id="KW-0812">Transmembrane</keyword>
<feature type="transmembrane region" description="Helical" evidence="7">
    <location>
        <begin position="194"/>
        <end position="217"/>
    </location>
</feature>
<sequence length="223" mass="23849">MQTYPANAASTTTRGSALTTNKVLRNTYLLLGATLAFSALMAGVSMALNVPFMGLWMLLPYFGILFAIHKTQDSAWGIFWVFALTGFMGLTLGPILNAYLTFLPNGSQIIMTALGATAAVFLGLSAYAVKSERDFSFMGGFLMVGLIGAFVLGLVAFFFELSTLSLVVSGLFVLLSSGLILYQTSQIIHGGETNYILATVTLYVSIYNLFTSLLHLLGAASDD</sequence>
<feature type="transmembrane region" description="Helical" evidence="7">
    <location>
        <begin position="75"/>
        <end position="96"/>
    </location>
</feature>
<feature type="transmembrane region" description="Helical" evidence="7">
    <location>
        <begin position="108"/>
        <end position="129"/>
    </location>
</feature>
<dbReference type="AlphaFoldDB" id="A0A841HJA1"/>
<name>A0A841HJA1_9GAMM</name>
<feature type="transmembrane region" description="Helical" evidence="7">
    <location>
        <begin position="141"/>
        <end position="159"/>
    </location>
</feature>
<dbReference type="PANTHER" id="PTHR23291:SF115">
    <property type="entry name" value="MODULATOR OF FTSH PROTEASE YCCA"/>
    <property type="match status" value="1"/>
</dbReference>
<dbReference type="GO" id="GO:0005886">
    <property type="term" value="C:plasma membrane"/>
    <property type="evidence" value="ECO:0007669"/>
    <property type="project" value="UniProtKB-SubCell"/>
</dbReference>
<dbReference type="CDD" id="cd10433">
    <property type="entry name" value="YccA_like"/>
    <property type="match status" value="1"/>
</dbReference>
<dbReference type="EMBL" id="JACHHZ010000001">
    <property type="protein sequence ID" value="MBB6092298.1"/>
    <property type="molecule type" value="Genomic_DNA"/>
</dbReference>
<dbReference type="Proteomes" id="UP000588068">
    <property type="component" value="Unassembled WGS sequence"/>
</dbReference>
<gene>
    <name evidence="8" type="ORF">HNQ60_001144</name>
</gene>
<keyword evidence="3" id="KW-1003">Cell membrane</keyword>
<keyword evidence="5 7" id="KW-1133">Transmembrane helix</keyword>
<evidence type="ECO:0000256" key="4">
    <source>
        <dbReference type="ARBA" id="ARBA00022692"/>
    </source>
</evidence>
<reference evidence="8 9" key="1">
    <citation type="submission" date="2020-08" db="EMBL/GenBank/DDBJ databases">
        <title>Genomic Encyclopedia of Type Strains, Phase IV (KMG-IV): sequencing the most valuable type-strain genomes for metagenomic binning, comparative biology and taxonomic classification.</title>
        <authorList>
            <person name="Goeker M."/>
        </authorList>
    </citation>
    <scope>NUCLEOTIDE SEQUENCE [LARGE SCALE GENOMIC DNA]</scope>
    <source>
        <strain evidence="8 9">DSM 26723</strain>
    </source>
</reference>
<comment type="similarity">
    <text evidence="2 7">Belongs to the BI1 family.</text>
</comment>
<dbReference type="PANTHER" id="PTHR23291">
    <property type="entry name" value="BAX INHIBITOR-RELATED"/>
    <property type="match status" value="1"/>
</dbReference>
<organism evidence="8 9">
    <name type="scientific">Povalibacter uvarum</name>
    <dbReference type="NCBI Taxonomy" id="732238"/>
    <lineage>
        <taxon>Bacteria</taxon>
        <taxon>Pseudomonadati</taxon>
        <taxon>Pseudomonadota</taxon>
        <taxon>Gammaproteobacteria</taxon>
        <taxon>Steroidobacterales</taxon>
        <taxon>Steroidobacteraceae</taxon>
        <taxon>Povalibacter</taxon>
    </lineage>
</organism>
<evidence type="ECO:0000256" key="7">
    <source>
        <dbReference type="RuleBase" id="RU004379"/>
    </source>
</evidence>
<dbReference type="GO" id="GO:0008233">
    <property type="term" value="F:peptidase activity"/>
    <property type="evidence" value="ECO:0007669"/>
    <property type="project" value="UniProtKB-KW"/>
</dbReference>
<evidence type="ECO:0000256" key="1">
    <source>
        <dbReference type="ARBA" id="ARBA00004651"/>
    </source>
</evidence>
<comment type="subcellular location">
    <subcellularLocation>
        <location evidence="1">Cell membrane</location>
        <topology evidence="1">Multi-pass membrane protein</topology>
    </subcellularLocation>
</comment>